<reference evidence="3 4" key="1">
    <citation type="journal article" date="2013" name="Genome Announc.">
        <title>Draft Genome Sequence of the Methanotrophic Gammaproteobacterium Methyloglobulus morosus DSM 22980 Strain KoM1.</title>
        <authorList>
            <person name="Poehlein A."/>
            <person name="Deutzmann J.S."/>
            <person name="Daniel R."/>
            <person name="Simeonova D.D."/>
        </authorList>
    </citation>
    <scope>NUCLEOTIDE SEQUENCE [LARGE SCALE GENOMIC DNA]</scope>
    <source>
        <strain evidence="3 4">KoM1</strain>
    </source>
</reference>
<feature type="domain" description="Mut7-C RNAse" evidence="1">
    <location>
        <begin position="105"/>
        <end position="245"/>
    </location>
</feature>
<organism evidence="3 4">
    <name type="scientific">Methyloglobulus morosus KoM1</name>
    <dbReference type="NCBI Taxonomy" id="1116472"/>
    <lineage>
        <taxon>Bacteria</taxon>
        <taxon>Pseudomonadati</taxon>
        <taxon>Pseudomonadota</taxon>
        <taxon>Gammaproteobacteria</taxon>
        <taxon>Methylococcales</taxon>
        <taxon>Methylococcaceae</taxon>
        <taxon>Methyloglobulus</taxon>
    </lineage>
</organism>
<dbReference type="Pfam" id="PF14451">
    <property type="entry name" value="Ub-Mut7C"/>
    <property type="match status" value="1"/>
</dbReference>
<dbReference type="STRING" id="1116472.MGMO_121c00020"/>
<dbReference type="Pfam" id="PF01927">
    <property type="entry name" value="Mut7-C"/>
    <property type="match status" value="1"/>
</dbReference>
<keyword evidence="4" id="KW-1185">Reference proteome</keyword>
<comment type="caution">
    <text evidence="3">The sequence shown here is derived from an EMBL/GenBank/DDBJ whole genome shotgun (WGS) entry which is preliminary data.</text>
</comment>
<dbReference type="EMBL" id="AYLO01000113">
    <property type="protein sequence ID" value="ESS70606.1"/>
    <property type="molecule type" value="Genomic_DNA"/>
</dbReference>
<dbReference type="PANTHER" id="PTHR39081">
    <property type="entry name" value="MUT7-C DOMAIN-CONTAINING PROTEIN"/>
    <property type="match status" value="1"/>
</dbReference>
<evidence type="ECO:0008006" key="5">
    <source>
        <dbReference type="Google" id="ProtNLM"/>
    </source>
</evidence>
<dbReference type="OrthoDB" id="9797655at2"/>
<dbReference type="Proteomes" id="UP000017842">
    <property type="component" value="Unassembled WGS sequence"/>
</dbReference>
<name>V5DT82_9GAMM</name>
<evidence type="ECO:0000259" key="2">
    <source>
        <dbReference type="Pfam" id="PF14451"/>
    </source>
</evidence>
<sequence length="259" mass="29908">MKDPARHYEKYAEFRFYEELNDFLPPAQCKQTLTYAFNGTPGIKDPIEVLGVPHTEVDLIIVNGESVGFNYQLQNADRVSVYPVLEGLDITPVINLRDKPLRNTAFVADVNLGRLAKLLRLFGFDTLLANNLSDKEIVELAADQERIILTRDRRLLYAKKATHGYCVRSVMPKQQLEEVFKRFNLANLLRPFSRCSRCNGLIDAVKKEEVLNLLQPKTKQYYENFYRCRDCAQVYWEGSHVGKVKGHFSPYFSHVSRIQ</sequence>
<dbReference type="RefSeq" id="WP_023495836.1">
    <property type="nucleotide sequence ID" value="NZ_AYLO01000113.1"/>
</dbReference>
<accession>V5DT82</accession>
<dbReference type="PATRIC" id="fig|1116472.3.peg.3185"/>
<evidence type="ECO:0000313" key="4">
    <source>
        <dbReference type="Proteomes" id="UP000017842"/>
    </source>
</evidence>
<proteinExistence type="predicted"/>
<evidence type="ECO:0000259" key="1">
    <source>
        <dbReference type="Pfam" id="PF01927"/>
    </source>
</evidence>
<dbReference type="InterPro" id="IPR027798">
    <property type="entry name" value="Ub_Mut7C"/>
</dbReference>
<protein>
    <recommendedName>
        <fullName evidence="5">Twitching motility protein PilT</fullName>
    </recommendedName>
</protein>
<gene>
    <name evidence="3" type="ORF">MGMO_121c00020</name>
</gene>
<feature type="domain" description="Ubiquitin Mut7-C" evidence="2">
    <location>
        <begin position="10"/>
        <end position="87"/>
    </location>
</feature>
<dbReference type="eggNOG" id="COG1656">
    <property type="taxonomic scope" value="Bacteria"/>
</dbReference>
<dbReference type="PANTHER" id="PTHR39081:SF1">
    <property type="entry name" value="MUT7-C RNASE DOMAIN-CONTAINING PROTEIN"/>
    <property type="match status" value="1"/>
</dbReference>
<evidence type="ECO:0000313" key="3">
    <source>
        <dbReference type="EMBL" id="ESS70606.1"/>
    </source>
</evidence>
<dbReference type="AlphaFoldDB" id="V5DT82"/>
<dbReference type="InterPro" id="IPR002782">
    <property type="entry name" value="Mut7-C_RNAse_dom"/>
</dbReference>